<feature type="transmembrane region" description="Helical" evidence="24">
    <location>
        <begin position="49"/>
        <end position="72"/>
    </location>
</feature>
<evidence type="ECO:0000256" key="1">
    <source>
        <dbReference type="ARBA" id="ARBA00001698"/>
    </source>
</evidence>
<evidence type="ECO:0000256" key="19">
    <source>
        <dbReference type="ARBA" id="ARBA00031825"/>
    </source>
</evidence>
<keyword evidence="11 24" id="KW-0812">Transmembrane</keyword>
<evidence type="ECO:0000256" key="18">
    <source>
        <dbReference type="ARBA" id="ARBA00029893"/>
    </source>
</evidence>
<feature type="transmembrane region" description="Helical" evidence="24">
    <location>
        <begin position="200"/>
        <end position="222"/>
    </location>
</feature>
<evidence type="ECO:0000256" key="5">
    <source>
        <dbReference type="ARBA" id="ARBA00010185"/>
    </source>
</evidence>
<evidence type="ECO:0000256" key="4">
    <source>
        <dbReference type="ARBA" id="ARBA00005189"/>
    </source>
</evidence>
<keyword evidence="26" id="KW-1185">Reference proteome</keyword>
<feature type="transmembrane region" description="Helical" evidence="24">
    <location>
        <begin position="165"/>
        <end position="188"/>
    </location>
</feature>
<comment type="pathway">
    <text evidence="4">Lipid metabolism.</text>
</comment>
<accession>A0ABY9HAB9</accession>
<sequence>MNITAEKKKNFWLNRFVPAIVIVVILALSLVTFAYSFRPNLYSEFSTAGFWVLRVFSLFLIGAVVAMIFYELSHAYSEMLVPSIILTILYVASMLLGKDFFSQILFGRLGSSYVPVMNIDNIGYLFTEKFEKYIFDYWVLITTFIVALIFLLIRLTVVKNITIKYLIFKTLSLWVISIILTLFVKTFIVLLTQSYGIELILFFIIIASSYDIGGYFGGRFLGHKMFKSKLAPTISPKKTWEGAIIGYIVSFAATMIYIFIAWGIRGKTSDSVAGILLNSSSHFFPYLLSFLFIAPLIALFGDLFFSLVKRRNEIKDFSNILKEHGGLLDRIDSISFVFVFFGILAACSTL</sequence>
<dbReference type="EMBL" id="CP132191">
    <property type="protein sequence ID" value="WLP85482.1"/>
    <property type="molecule type" value="Genomic_DNA"/>
</dbReference>
<dbReference type="PANTHER" id="PTHR46382:SF1">
    <property type="entry name" value="PHOSPHATIDATE CYTIDYLYLTRANSFERASE"/>
    <property type="match status" value="1"/>
</dbReference>
<evidence type="ECO:0000313" key="26">
    <source>
        <dbReference type="Proteomes" id="UP001237011"/>
    </source>
</evidence>
<dbReference type="EC" id="2.7.7.41" evidence="6"/>
<name>A0ABY9HAB9_9MOLU</name>
<feature type="transmembrane region" description="Helical" evidence="24">
    <location>
        <begin position="79"/>
        <end position="97"/>
    </location>
</feature>
<evidence type="ECO:0000256" key="15">
    <source>
        <dbReference type="ARBA" id="ARBA00023136"/>
    </source>
</evidence>
<keyword evidence="8" id="KW-1003">Cell membrane</keyword>
<evidence type="ECO:0000256" key="10">
    <source>
        <dbReference type="ARBA" id="ARBA00022679"/>
    </source>
</evidence>
<comment type="subcellular location">
    <subcellularLocation>
        <location evidence="2">Cell membrane</location>
        <topology evidence="2">Multi-pass membrane protein</topology>
    </subcellularLocation>
</comment>
<keyword evidence="15 24" id="KW-0472">Membrane</keyword>
<keyword evidence="16" id="KW-0594">Phospholipid biosynthesis</keyword>
<keyword evidence="17" id="KW-1208">Phospholipid metabolism</keyword>
<dbReference type="Proteomes" id="UP001237011">
    <property type="component" value="Chromosome"/>
</dbReference>
<comment type="similarity">
    <text evidence="5">Belongs to the CDS family.</text>
</comment>
<feature type="transmembrane region" description="Helical" evidence="24">
    <location>
        <begin position="12"/>
        <end position="37"/>
    </location>
</feature>
<evidence type="ECO:0000256" key="11">
    <source>
        <dbReference type="ARBA" id="ARBA00022692"/>
    </source>
</evidence>
<dbReference type="Pfam" id="PF01148">
    <property type="entry name" value="CTP_transf_1"/>
    <property type="match status" value="1"/>
</dbReference>
<evidence type="ECO:0000256" key="8">
    <source>
        <dbReference type="ARBA" id="ARBA00022475"/>
    </source>
</evidence>
<reference evidence="25" key="1">
    <citation type="submission" date="2023-08" db="EMBL/GenBank/DDBJ databases">
        <title>Complete genome sequence of Mycoplasma seminis 2200.</title>
        <authorList>
            <person name="Spergser J."/>
        </authorList>
    </citation>
    <scope>NUCLEOTIDE SEQUENCE [LARGE SCALE GENOMIC DNA]</scope>
    <source>
        <strain evidence="25">2200</strain>
    </source>
</reference>
<dbReference type="RefSeq" id="WP_305937915.1">
    <property type="nucleotide sequence ID" value="NZ_CP132191.1"/>
</dbReference>
<evidence type="ECO:0000313" key="25">
    <source>
        <dbReference type="EMBL" id="WLP85482.1"/>
    </source>
</evidence>
<evidence type="ECO:0000256" key="22">
    <source>
        <dbReference type="ARBA" id="ARBA00032743"/>
    </source>
</evidence>
<keyword evidence="14" id="KW-0443">Lipid metabolism</keyword>
<evidence type="ECO:0000256" key="2">
    <source>
        <dbReference type="ARBA" id="ARBA00004651"/>
    </source>
</evidence>
<comment type="pathway">
    <text evidence="3">Phospholipid metabolism; CDP-diacylglycerol biosynthesis; CDP-diacylglycerol from sn-glycerol 3-phosphate: step 3/3.</text>
</comment>
<evidence type="ECO:0000256" key="24">
    <source>
        <dbReference type="SAM" id="Phobius"/>
    </source>
</evidence>
<evidence type="ECO:0000256" key="23">
    <source>
        <dbReference type="ARBA" id="ARBA00033406"/>
    </source>
</evidence>
<evidence type="ECO:0000256" key="20">
    <source>
        <dbReference type="ARBA" id="ARBA00032253"/>
    </source>
</evidence>
<evidence type="ECO:0000256" key="12">
    <source>
        <dbReference type="ARBA" id="ARBA00022695"/>
    </source>
</evidence>
<keyword evidence="10" id="KW-0808">Transferase</keyword>
<keyword evidence="9" id="KW-0444">Lipid biosynthesis</keyword>
<dbReference type="PANTHER" id="PTHR46382">
    <property type="entry name" value="PHOSPHATIDATE CYTIDYLYLTRANSFERASE"/>
    <property type="match status" value="1"/>
</dbReference>
<evidence type="ECO:0000256" key="17">
    <source>
        <dbReference type="ARBA" id="ARBA00023264"/>
    </source>
</evidence>
<evidence type="ECO:0000256" key="9">
    <source>
        <dbReference type="ARBA" id="ARBA00022516"/>
    </source>
</evidence>
<keyword evidence="12 25" id="KW-0548">Nucleotidyltransferase</keyword>
<evidence type="ECO:0000256" key="16">
    <source>
        <dbReference type="ARBA" id="ARBA00023209"/>
    </source>
</evidence>
<feature type="transmembrane region" description="Helical" evidence="24">
    <location>
        <begin position="284"/>
        <end position="307"/>
    </location>
</feature>
<evidence type="ECO:0000256" key="7">
    <source>
        <dbReference type="ARBA" id="ARBA00019373"/>
    </source>
</evidence>
<evidence type="ECO:0000256" key="13">
    <source>
        <dbReference type="ARBA" id="ARBA00022989"/>
    </source>
</evidence>
<proteinExistence type="inferred from homology"/>
<protein>
    <recommendedName>
        <fullName evidence="7">Phosphatidate cytidylyltransferase</fullName>
        <ecNumber evidence="6">2.7.7.41</ecNumber>
    </recommendedName>
    <alternativeName>
        <fullName evidence="20">CDP-DAG synthase</fullName>
    </alternativeName>
    <alternativeName>
        <fullName evidence="22">CDP-DG synthase</fullName>
    </alternativeName>
    <alternativeName>
        <fullName evidence="18">CDP-diacylglycerol synthase</fullName>
    </alternativeName>
    <alternativeName>
        <fullName evidence="21">CDP-diglyceride pyrophosphorylase</fullName>
    </alternativeName>
    <alternativeName>
        <fullName evidence="23">CDP-diglyceride synthase</fullName>
    </alternativeName>
    <alternativeName>
        <fullName evidence="19">CTP:phosphatidate cytidylyltransferase</fullName>
    </alternativeName>
</protein>
<comment type="catalytic activity">
    <reaction evidence="1">
        <text>a 1,2-diacyl-sn-glycero-3-phosphate + CTP + H(+) = a CDP-1,2-diacyl-sn-glycerol + diphosphate</text>
        <dbReference type="Rhea" id="RHEA:16229"/>
        <dbReference type="ChEBI" id="CHEBI:15378"/>
        <dbReference type="ChEBI" id="CHEBI:33019"/>
        <dbReference type="ChEBI" id="CHEBI:37563"/>
        <dbReference type="ChEBI" id="CHEBI:58332"/>
        <dbReference type="ChEBI" id="CHEBI:58608"/>
        <dbReference type="EC" id="2.7.7.41"/>
    </reaction>
</comment>
<keyword evidence="13 24" id="KW-1133">Transmembrane helix</keyword>
<evidence type="ECO:0000256" key="6">
    <source>
        <dbReference type="ARBA" id="ARBA00012487"/>
    </source>
</evidence>
<organism evidence="25 26">
    <name type="scientific">Mycoplasma seminis</name>
    <dbReference type="NCBI Taxonomy" id="512749"/>
    <lineage>
        <taxon>Bacteria</taxon>
        <taxon>Bacillati</taxon>
        <taxon>Mycoplasmatota</taxon>
        <taxon>Mollicutes</taxon>
        <taxon>Mycoplasmataceae</taxon>
        <taxon>Mycoplasma</taxon>
    </lineage>
</organism>
<gene>
    <name evidence="25" type="ORF">Q8852_04145</name>
</gene>
<evidence type="ECO:0000256" key="3">
    <source>
        <dbReference type="ARBA" id="ARBA00005119"/>
    </source>
</evidence>
<evidence type="ECO:0000256" key="21">
    <source>
        <dbReference type="ARBA" id="ARBA00032396"/>
    </source>
</evidence>
<dbReference type="GO" id="GO:0016779">
    <property type="term" value="F:nucleotidyltransferase activity"/>
    <property type="evidence" value="ECO:0007669"/>
    <property type="project" value="UniProtKB-KW"/>
</dbReference>
<feature type="transmembrane region" description="Helical" evidence="24">
    <location>
        <begin position="243"/>
        <end position="264"/>
    </location>
</feature>
<feature type="transmembrane region" description="Helical" evidence="24">
    <location>
        <begin position="134"/>
        <end position="153"/>
    </location>
</feature>
<evidence type="ECO:0000256" key="14">
    <source>
        <dbReference type="ARBA" id="ARBA00023098"/>
    </source>
</evidence>